<evidence type="ECO:0000313" key="2">
    <source>
        <dbReference type="EMBL" id="MFC6092912.1"/>
    </source>
</evidence>
<feature type="chain" id="PRO_5046675055" description="Secreted protein" evidence="1">
    <location>
        <begin position="31"/>
        <end position="115"/>
    </location>
</feature>
<keyword evidence="3" id="KW-1185">Reference proteome</keyword>
<protein>
    <recommendedName>
        <fullName evidence="4">Secreted protein</fullName>
    </recommendedName>
</protein>
<sequence length="115" mass="11513">MGTSFVFDARVRPPLLVLPLLLLLPFPLLAATAASASPGPGSRPAGLHSCGASVRGDSGTGWCSGSGAFRLVVACDDGEFARSAWLDVHGDRGTVGVSCVAGSPAVGAEIEHGEP</sequence>
<name>A0ABW1PDJ3_9PSEU</name>
<comment type="caution">
    <text evidence="2">The sequence shown here is derived from an EMBL/GenBank/DDBJ whole genome shotgun (WGS) entry which is preliminary data.</text>
</comment>
<accession>A0ABW1PDJ3</accession>
<proteinExistence type="predicted"/>
<keyword evidence="1" id="KW-0732">Signal</keyword>
<dbReference type="EMBL" id="JBHSQO010000035">
    <property type="protein sequence ID" value="MFC6092912.1"/>
    <property type="molecule type" value="Genomic_DNA"/>
</dbReference>
<gene>
    <name evidence="2" type="ORF">ACFP3R_26870</name>
</gene>
<dbReference type="Proteomes" id="UP001596220">
    <property type="component" value="Unassembled WGS sequence"/>
</dbReference>
<evidence type="ECO:0008006" key="4">
    <source>
        <dbReference type="Google" id="ProtNLM"/>
    </source>
</evidence>
<evidence type="ECO:0000313" key="3">
    <source>
        <dbReference type="Proteomes" id="UP001596220"/>
    </source>
</evidence>
<evidence type="ECO:0000256" key="1">
    <source>
        <dbReference type="SAM" id="SignalP"/>
    </source>
</evidence>
<feature type="signal peptide" evidence="1">
    <location>
        <begin position="1"/>
        <end position="30"/>
    </location>
</feature>
<organism evidence="2 3">
    <name type="scientific">Saccharothrix lopnurensis</name>
    <dbReference type="NCBI Taxonomy" id="1670621"/>
    <lineage>
        <taxon>Bacteria</taxon>
        <taxon>Bacillati</taxon>
        <taxon>Actinomycetota</taxon>
        <taxon>Actinomycetes</taxon>
        <taxon>Pseudonocardiales</taxon>
        <taxon>Pseudonocardiaceae</taxon>
        <taxon>Saccharothrix</taxon>
    </lineage>
</organism>
<dbReference type="RefSeq" id="WP_380639583.1">
    <property type="nucleotide sequence ID" value="NZ_JBHSQO010000035.1"/>
</dbReference>
<reference evidence="3" key="1">
    <citation type="journal article" date="2019" name="Int. J. Syst. Evol. Microbiol.">
        <title>The Global Catalogue of Microorganisms (GCM) 10K type strain sequencing project: providing services to taxonomists for standard genome sequencing and annotation.</title>
        <authorList>
            <consortium name="The Broad Institute Genomics Platform"/>
            <consortium name="The Broad Institute Genome Sequencing Center for Infectious Disease"/>
            <person name="Wu L."/>
            <person name="Ma J."/>
        </authorList>
    </citation>
    <scope>NUCLEOTIDE SEQUENCE [LARGE SCALE GENOMIC DNA]</scope>
    <source>
        <strain evidence="3">CGMCC 4.7246</strain>
    </source>
</reference>